<sequence length="80" mass="8450">MFFTNGISDGICLGVIDDNDPPGAPDQRGVWFEDGSYVYYNRSSKQLMVKASGGVSLEGDVTITGSLTVEGSITRGGETI</sequence>
<proteinExistence type="predicted"/>
<organism evidence="1 2">
    <name type="scientific">Paenibacillus algicola</name>
    <dbReference type="NCBI Taxonomy" id="2565926"/>
    <lineage>
        <taxon>Bacteria</taxon>
        <taxon>Bacillati</taxon>
        <taxon>Bacillota</taxon>
        <taxon>Bacilli</taxon>
        <taxon>Bacillales</taxon>
        <taxon>Paenibacillaceae</taxon>
        <taxon>Paenibacillus</taxon>
    </lineage>
</organism>
<dbReference type="AlphaFoldDB" id="A0A4P8XMM5"/>
<evidence type="ECO:0000313" key="2">
    <source>
        <dbReference type="Proteomes" id="UP000300879"/>
    </source>
</evidence>
<evidence type="ECO:0000313" key="1">
    <source>
        <dbReference type="EMBL" id="QCT03808.1"/>
    </source>
</evidence>
<dbReference type="KEGG" id="palo:E6C60_3097"/>
<dbReference type="Proteomes" id="UP000300879">
    <property type="component" value="Chromosome"/>
</dbReference>
<keyword evidence="2" id="KW-1185">Reference proteome</keyword>
<name>A0A4P8XMM5_9BACL</name>
<gene>
    <name evidence="1" type="ORF">E6C60_3097</name>
</gene>
<reference evidence="1 2" key="1">
    <citation type="submission" date="2019-05" db="EMBL/GenBank/DDBJ databases">
        <authorList>
            <person name="Chen C."/>
        </authorList>
    </citation>
    <scope>NUCLEOTIDE SEQUENCE [LARGE SCALE GENOMIC DNA]</scope>
    <source>
        <strain evidence="1 2">HB172198</strain>
    </source>
</reference>
<dbReference type="Gene3D" id="6.20.150.10">
    <property type="match status" value="1"/>
</dbReference>
<dbReference type="EMBL" id="CP040396">
    <property type="protein sequence ID" value="QCT03808.1"/>
    <property type="molecule type" value="Genomic_DNA"/>
</dbReference>
<protein>
    <submittedName>
        <fullName evidence="1">Phage-related baseplate assembly protein</fullName>
    </submittedName>
</protein>
<accession>A0A4P8XMM5</accession>